<feature type="region of interest" description="Disordered" evidence="3">
    <location>
        <begin position="617"/>
        <end position="643"/>
    </location>
</feature>
<dbReference type="InterPro" id="IPR037061">
    <property type="entry name" value="Lytic_TGlycoase_superhlx_L_sf"/>
</dbReference>
<dbReference type="Pfam" id="PF01464">
    <property type="entry name" value="SLT"/>
    <property type="match status" value="1"/>
</dbReference>
<reference evidence="7 8" key="1">
    <citation type="submission" date="2019-03" db="EMBL/GenBank/DDBJ databases">
        <title>Genome sequence of Thiobacillaceae bacterium LSR1, a sulfur-oxidizing bacterium isolated from freshwater sediment.</title>
        <authorList>
            <person name="Li S."/>
        </authorList>
    </citation>
    <scope>NUCLEOTIDE SEQUENCE [LARGE SCALE GENOMIC DNA]</scope>
    <source>
        <strain evidence="7 8">LSR1</strain>
    </source>
</reference>
<accession>A0A4R1BGX0</accession>
<dbReference type="GO" id="GO:0042597">
    <property type="term" value="C:periplasmic space"/>
    <property type="evidence" value="ECO:0007669"/>
    <property type="project" value="InterPro"/>
</dbReference>
<feature type="signal peptide" evidence="4">
    <location>
        <begin position="1"/>
        <end position="22"/>
    </location>
</feature>
<dbReference type="SUPFAM" id="SSF48435">
    <property type="entry name" value="Bacterial muramidases"/>
    <property type="match status" value="1"/>
</dbReference>
<comment type="similarity">
    <text evidence="1">Belongs to the transglycosylase Slt family.</text>
</comment>
<dbReference type="RefSeq" id="WP_131445266.1">
    <property type="nucleotide sequence ID" value="NZ_SJZB01000018.1"/>
</dbReference>
<dbReference type="EMBL" id="SJZB01000018">
    <property type="protein sequence ID" value="TCJ16338.1"/>
    <property type="molecule type" value="Genomic_DNA"/>
</dbReference>
<dbReference type="Proteomes" id="UP000295443">
    <property type="component" value="Unassembled WGS sequence"/>
</dbReference>
<sequence length="643" mass="71936">MRFLRICCLLVLGLLFAEAVLASADKDFLAARDAYGKGRSDQFSRYAARVPERYPLKVYLDYWRLKGAGPAGDDWLAFADGHPDTPLSERLRQEVARSLGRSEDWTGFRNVAGKLVKQDKEIQCFDLRARLAQGAPDAGAAAMALWRTPQDLPSSCDPLFIELAVRGWLGTDDRLARLRLALAAGNLRLARELLATLPDAIRPDPNLLERAQRNAEQILATPPTDPAQREIQLYALGLLAKNDPDRAAAIWEIKSADAPEADQGYGWGTVAVAAARQQKPEAAGWFMRANNRLSDSQRPWFIRTMLRAGRWADVYRGIAALPPGMRDDTVWRYWRARALKALNAGFQANQLFAQLSQEINYYGLLAYEELPVRMEARSDEFRPGPDLLNAVASRPGIVRARLLHKFNLNVDAAAEWEWALRDMSDAELLAAAELARRDEWYDRAILTAEKTRELHSFDLRYLTPYRDLAEAQAERNGLDPAWVYGLMRQESRFVDYARSGAGARGLMQIMPDTAKWVARQMGLGRKAHAKVGEPETNIRLGTYYLRNLLDRLGGSPVLATAGYNAGPGRARRWQAEAPLEGAIYTETIPFTETREYVKKVLANAMYYSRRLGQPSTSLKDRLGTVPARAGTEPATDGDTDTEP</sequence>
<dbReference type="Gene3D" id="1.25.20.10">
    <property type="entry name" value="Bacterial muramidases"/>
    <property type="match status" value="1"/>
</dbReference>
<protein>
    <submittedName>
        <fullName evidence="7">Lytic murein transglycosylase</fullName>
    </submittedName>
</protein>
<organism evidence="7 8">
    <name type="scientific">Parasulfuritortus cantonensis</name>
    <dbReference type="NCBI Taxonomy" id="2528202"/>
    <lineage>
        <taxon>Bacteria</taxon>
        <taxon>Pseudomonadati</taxon>
        <taxon>Pseudomonadota</taxon>
        <taxon>Betaproteobacteria</taxon>
        <taxon>Nitrosomonadales</taxon>
        <taxon>Thiobacillaceae</taxon>
        <taxon>Parasulfuritortus</taxon>
    </lineage>
</organism>
<evidence type="ECO:0000259" key="6">
    <source>
        <dbReference type="Pfam" id="PF14718"/>
    </source>
</evidence>
<dbReference type="Pfam" id="PF14718">
    <property type="entry name" value="SLT_L"/>
    <property type="match status" value="1"/>
</dbReference>
<gene>
    <name evidence="7" type="ORF">EZJ19_05410</name>
</gene>
<dbReference type="InterPro" id="IPR008939">
    <property type="entry name" value="Lytic_TGlycosylase_superhlx_U"/>
</dbReference>
<keyword evidence="8" id="KW-1185">Reference proteome</keyword>
<feature type="domain" description="Lytic transglycosylase superhelical linker" evidence="6">
    <location>
        <begin position="391"/>
        <end position="449"/>
    </location>
</feature>
<proteinExistence type="inferred from homology"/>
<dbReference type="OrthoDB" id="92254at2"/>
<dbReference type="CDD" id="cd13401">
    <property type="entry name" value="Slt70-like"/>
    <property type="match status" value="1"/>
</dbReference>
<evidence type="ECO:0000256" key="4">
    <source>
        <dbReference type="SAM" id="SignalP"/>
    </source>
</evidence>
<dbReference type="Gene3D" id="1.10.1240.20">
    <property type="entry name" value="Lytic transglycosylase, superhelical linker domain"/>
    <property type="match status" value="1"/>
</dbReference>
<dbReference type="GO" id="GO:0004553">
    <property type="term" value="F:hydrolase activity, hydrolyzing O-glycosyl compounds"/>
    <property type="evidence" value="ECO:0007669"/>
    <property type="project" value="InterPro"/>
</dbReference>
<keyword evidence="2 4" id="KW-0732">Signal</keyword>
<name>A0A4R1BGX0_9PROT</name>
<evidence type="ECO:0000256" key="2">
    <source>
        <dbReference type="ARBA" id="ARBA00022729"/>
    </source>
</evidence>
<feature type="chain" id="PRO_5020546177" evidence="4">
    <location>
        <begin position="23"/>
        <end position="643"/>
    </location>
</feature>
<evidence type="ECO:0000313" key="7">
    <source>
        <dbReference type="EMBL" id="TCJ16338.1"/>
    </source>
</evidence>
<evidence type="ECO:0000256" key="3">
    <source>
        <dbReference type="SAM" id="MobiDB-lite"/>
    </source>
</evidence>
<evidence type="ECO:0000313" key="8">
    <source>
        <dbReference type="Proteomes" id="UP000295443"/>
    </source>
</evidence>
<dbReference type="SUPFAM" id="SSF53955">
    <property type="entry name" value="Lysozyme-like"/>
    <property type="match status" value="1"/>
</dbReference>
<dbReference type="PANTHER" id="PTHR37423:SF5">
    <property type="entry name" value="SOLUBLE LYTIC MUREIN TRANSGLYCOSYLASE"/>
    <property type="match status" value="1"/>
</dbReference>
<feature type="domain" description="Transglycosylase SLT" evidence="5">
    <location>
        <begin position="468"/>
        <end position="577"/>
    </location>
</feature>
<evidence type="ECO:0000256" key="1">
    <source>
        <dbReference type="ARBA" id="ARBA00007734"/>
    </source>
</evidence>
<dbReference type="Gene3D" id="1.10.530.10">
    <property type="match status" value="1"/>
</dbReference>
<dbReference type="InterPro" id="IPR012289">
    <property type="entry name" value="Lytic_TGlycosylase_superhlx_L"/>
</dbReference>
<dbReference type="PANTHER" id="PTHR37423">
    <property type="entry name" value="SOLUBLE LYTIC MUREIN TRANSGLYCOSYLASE-RELATED"/>
    <property type="match status" value="1"/>
</dbReference>
<comment type="caution">
    <text evidence="7">The sequence shown here is derived from an EMBL/GenBank/DDBJ whole genome shotgun (WGS) entry which is preliminary data.</text>
</comment>
<dbReference type="AlphaFoldDB" id="A0A4R1BGX0"/>
<dbReference type="InterPro" id="IPR023346">
    <property type="entry name" value="Lysozyme-like_dom_sf"/>
</dbReference>
<dbReference type="InterPro" id="IPR008258">
    <property type="entry name" value="Transglycosylase_SLT_dom_1"/>
</dbReference>
<evidence type="ECO:0000259" key="5">
    <source>
        <dbReference type="Pfam" id="PF01464"/>
    </source>
</evidence>